<dbReference type="Gene3D" id="3.40.50.300">
    <property type="entry name" value="P-loop containing nucleotide triphosphate hydrolases"/>
    <property type="match status" value="1"/>
</dbReference>
<dbReference type="GO" id="GO:0005524">
    <property type="term" value="F:ATP binding"/>
    <property type="evidence" value="ECO:0007669"/>
    <property type="project" value="UniProtKB-KW"/>
</dbReference>
<keyword evidence="2" id="KW-0067">ATP-binding</keyword>
<dbReference type="PANTHER" id="PTHR43384">
    <property type="entry name" value="SEPTUM SITE-DETERMINING PROTEIN MIND HOMOLOG, CHLOROPLASTIC-RELATED"/>
    <property type="match status" value="1"/>
</dbReference>
<dbReference type="EMBL" id="JACPUR010000037">
    <property type="protein sequence ID" value="MBI3128954.1"/>
    <property type="molecule type" value="Genomic_DNA"/>
</dbReference>
<dbReference type="Pfam" id="PF10609">
    <property type="entry name" value="ParA"/>
    <property type="match status" value="1"/>
</dbReference>
<dbReference type="PANTHER" id="PTHR43384:SF4">
    <property type="entry name" value="CELLULOSE BIOSYNTHESIS PROTEIN BCSQ-RELATED"/>
    <property type="match status" value="1"/>
</dbReference>
<protein>
    <submittedName>
        <fullName evidence="3">MinD/ParA family protein</fullName>
    </submittedName>
</protein>
<proteinExistence type="predicted"/>
<dbReference type="SUPFAM" id="SSF52540">
    <property type="entry name" value="P-loop containing nucleoside triphosphate hydrolases"/>
    <property type="match status" value="1"/>
</dbReference>
<name>A0A932I060_UNCTE</name>
<dbReference type="GO" id="GO:0016887">
    <property type="term" value="F:ATP hydrolysis activity"/>
    <property type="evidence" value="ECO:0007669"/>
    <property type="project" value="TreeGrafter"/>
</dbReference>
<evidence type="ECO:0000256" key="2">
    <source>
        <dbReference type="ARBA" id="ARBA00022840"/>
    </source>
</evidence>
<dbReference type="GO" id="GO:0009898">
    <property type="term" value="C:cytoplasmic side of plasma membrane"/>
    <property type="evidence" value="ECO:0007669"/>
    <property type="project" value="TreeGrafter"/>
</dbReference>
<dbReference type="GO" id="GO:0051782">
    <property type="term" value="P:negative regulation of cell division"/>
    <property type="evidence" value="ECO:0007669"/>
    <property type="project" value="TreeGrafter"/>
</dbReference>
<dbReference type="InterPro" id="IPR050625">
    <property type="entry name" value="ParA/MinD_ATPase"/>
</dbReference>
<organism evidence="3 4">
    <name type="scientific">Tectimicrobiota bacterium</name>
    <dbReference type="NCBI Taxonomy" id="2528274"/>
    <lineage>
        <taxon>Bacteria</taxon>
        <taxon>Pseudomonadati</taxon>
        <taxon>Nitrospinota/Tectimicrobiota group</taxon>
        <taxon>Candidatus Tectimicrobiota</taxon>
    </lineage>
</organism>
<dbReference type="InterPro" id="IPR025501">
    <property type="entry name" value="MinD_FleN"/>
</dbReference>
<dbReference type="InterPro" id="IPR033756">
    <property type="entry name" value="YlxH/NBP35"/>
</dbReference>
<dbReference type="PIRSF" id="PIRSF003092">
    <property type="entry name" value="MinD"/>
    <property type="match status" value="1"/>
</dbReference>
<evidence type="ECO:0000313" key="4">
    <source>
        <dbReference type="Proteomes" id="UP000782312"/>
    </source>
</evidence>
<dbReference type="Proteomes" id="UP000782312">
    <property type="component" value="Unassembled WGS sequence"/>
</dbReference>
<evidence type="ECO:0000256" key="1">
    <source>
        <dbReference type="ARBA" id="ARBA00022741"/>
    </source>
</evidence>
<gene>
    <name evidence="3" type="ORF">HYZ11_15215</name>
</gene>
<keyword evidence="1" id="KW-0547">Nucleotide-binding</keyword>
<comment type="caution">
    <text evidence="3">The sequence shown here is derived from an EMBL/GenBank/DDBJ whole genome shotgun (WGS) entry which is preliminary data.</text>
</comment>
<dbReference type="CDD" id="cd02038">
    <property type="entry name" value="FlhG-like"/>
    <property type="match status" value="1"/>
</dbReference>
<reference evidence="3" key="1">
    <citation type="submission" date="2020-07" db="EMBL/GenBank/DDBJ databases">
        <title>Huge and variable diversity of episymbiotic CPR bacteria and DPANN archaea in groundwater ecosystems.</title>
        <authorList>
            <person name="He C.Y."/>
            <person name="Keren R."/>
            <person name="Whittaker M."/>
            <person name="Farag I.F."/>
            <person name="Doudna J."/>
            <person name="Cate J.H.D."/>
            <person name="Banfield J.F."/>
        </authorList>
    </citation>
    <scope>NUCLEOTIDE SEQUENCE</scope>
    <source>
        <strain evidence="3">NC_groundwater_763_Ag_S-0.2um_68_21</strain>
    </source>
</reference>
<dbReference type="InterPro" id="IPR027417">
    <property type="entry name" value="P-loop_NTPase"/>
</dbReference>
<accession>A0A932I060</accession>
<evidence type="ECO:0000313" key="3">
    <source>
        <dbReference type="EMBL" id="MBI3128954.1"/>
    </source>
</evidence>
<dbReference type="GO" id="GO:0005829">
    <property type="term" value="C:cytosol"/>
    <property type="evidence" value="ECO:0007669"/>
    <property type="project" value="TreeGrafter"/>
</dbReference>
<dbReference type="InterPro" id="IPR033875">
    <property type="entry name" value="FlhG"/>
</dbReference>
<dbReference type="AlphaFoldDB" id="A0A932I060"/>
<sequence length="275" mass="29924">MTLSQDNRRMRVLSVTSGKGGVGKTCVAVNLAYWLSKMGARVLLLDADLGLANVDVVLGLRPAFTLEHVLSGEKTLPEIMMDGPGGVRVLPAGSGVARLVELGEEDRMQVFQEFDALADPFDYLIVDTGAGISRNVLYFNSAVQDVIVVATPEPTSLTDAYALMKVLSEKGRGYRFRVLANMVADEREGKGVFARLSAVADKFLNISLSYLGHVVIDPGMPQAVRRQQAASVLFPKIPAVRCLRALADRLHNLPPDVFPAGHMQFFWRKLAAQKA</sequence>